<feature type="compositionally biased region" description="Low complexity" evidence="1">
    <location>
        <begin position="136"/>
        <end position="148"/>
    </location>
</feature>
<name>A0A162FVT7_9MICO</name>
<gene>
    <name evidence="3" type="ORF">ACH61_02584</name>
</gene>
<evidence type="ECO:0000313" key="4">
    <source>
        <dbReference type="Proteomes" id="UP000076717"/>
    </source>
</evidence>
<comment type="caution">
    <text evidence="3">The sequence shown here is derived from an EMBL/GenBank/DDBJ whole genome shotgun (WGS) entry which is preliminary data.</text>
</comment>
<feature type="compositionally biased region" description="Low complexity" evidence="1">
    <location>
        <begin position="94"/>
        <end position="109"/>
    </location>
</feature>
<keyword evidence="2" id="KW-0812">Transmembrane</keyword>
<dbReference type="EMBL" id="LIIN01000112">
    <property type="protein sequence ID" value="KZX20300.1"/>
    <property type="molecule type" value="Genomic_DNA"/>
</dbReference>
<accession>A0A162FVT7</accession>
<dbReference type="Proteomes" id="UP000076717">
    <property type="component" value="Unassembled WGS sequence"/>
</dbReference>
<evidence type="ECO:0000256" key="1">
    <source>
        <dbReference type="SAM" id="MobiDB-lite"/>
    </source>
</evidence>
<dbReference type="AlphaFoldDB" id="A0A162FVT7"/>
<evidence type="ECO:0000313" key="3">
    <source>
        <dbReference type="EMBL" id="KZX20300.1"/>
    </source>
</evidence>
<feature type="transmembrane region" description="Helical" evidence="2">
    <location>
        <begin position="71"/>
        <end position="94"/>
    </location>
</feature>
<feature type="compositionally biased region" description="Low complexity" evidence="1">
    <location>
        <begin position="160"/>
        <end position="179"/>
    </location>
</feature>
<sequence length="179" mass="18010">MEWGPVAVKGGPGPEDDIMNERHEPAERELPTQPDGDAAHLAPTVSVPAESIRADENRALRLDDRRRRRRALIAGGAGLAVLIAVAAGGVAYAGSTEAPASASPNATTTVYPGDSRGAFGGGVAVSPYGGGTAGGSPRPDSATTTASARRPRESSPSPPTSAIRTRGPRAPASSSPPTA</sequence>
<feature type="compositionally biased region" description="Gly residues" evidence="1">
    <location>
        <begin position="118"/>
        <end position="134"/>
    </location>
</feature>
<feature type="region of interest" description="Disordered" evidence="1">
    <location>
        <begin position="94"/>
        <end position="179"/>
    </location>
</feature>
<protein>
    <submittedName>
        <fullName evidence="3">Uncharacterized protein</fullName>
    </submittedName>
</protein>
<keyword evidence="4" id="KW-1185">Reference proteome</keyword>
<keyword evidence="2" id="KW-0472">Membrane</keyword>
<organism evidence="3 4">
    <name type="scientific">Rathayibacter tanaceti</name>
    <dbReference type="NCBI Taxonomy" id="1671680"/>
    <lineage>
        <taxon>Bacteria</taxon>
        <taxon>Bacillati</taxon>
        <taxon>Actinomycetota</taxon>
        <taxon>Actinomycetes</taxon>
        <taxon>Micrococcales</taxon>
        <taxon>Microbacteriaceae</taxon>
        <taxon>Rathayibacter</taxon>
    </lineage>
</organism>
<feature type="region of interest" description="Disordered" evidence="1">
    <location>
        <begin position="1"/>
        <end position="47"/>
    </location>
</feature>
<evidence type="ECO:0000256" key="2">
    <source>
        <dbReference type="SAM" id="Phobius"/>
    </source>
</evidence>
<reference evidence="3 4" key="1">
    <citation type="submission" date="2015-08" db="EMBL/GenBank/DDBJ databases">
        <title>Draft Genome Sequence of Rathayibacter sp. Strain VKM Ac-2596 Isolated from Leaf Gall Induced by Plant-Parasitic Nematodes.</title>
        <authorList>
            <person name="Vasilenko O.V."/>
            <person name="Starodumova I.P."/>
            <person name="Tarlachkov S.V."/>
            <person name="Dorofeeva L.V."/>
            <person name="Evtushenko L.I."/>
        </authorList>
    </citation>
    <scope>NUCLEOTIDE SEQUENCE [LARGE SCALE GENOMIC DNA]</scope>
    <source>
        <strain evidence="3 4">VKM Ac-2596</strain>
    </source>
</reference>
<keyword evidence="2" id="KW-1133">Transmembrane helix</keyword>
<feature type="compositionally biased region" description="Basic and acidic residues" evidence="1">
    <location>
        <begin position="19"/>
        <end position="30"/>
    </location>
</feature>
<proteinExistence type="predicted"/>